<dbReference type="AlphaFoldDB" id="A0A9D4JY50"/>
<evidence type="ECO:0000313" key="3">
    <source>
        <dbReference type="Proteomes" id="UP000828390"/>
    </source>
</evidence>
<evidence type="ECO:0000256" key="1">
    <source>
        <dbReference type="SAM" id="SignalP"/>
    </source>
</evidence>
<comment type="caution">
    <text evidence="2">The sequence shown here is derived from an EMBL/GenBank/DDBJ whole genome shotgun (WGS) entry which is preliminary data.</text>
</comment>
<gene>
    <name evidence="2" type="ORF">DPMN_129293</name>
</gene>
<organism evidence="2 3">
    <name type="scientific">Dreissena polymorpha</name>
    <name type="common">Zebra mussel</name>
    <name type="synonym">Mytilus polymorpha</name>
    <dbReference type="NCBI Taxonomy" id="45954"/>
    <lineage>
        <taxon>Eukaryota</taxon>
        <taxon>Metazoa</taxon>
        <taxon>Spiralia</taxon>
        <taxon>Lophotrochozoa</taxon>
        <taxon>Mollusca</taxon>
        <taxon>Bivalvia</taxon>
        <taxon>Autobranchia</taxon>
        <taxon>Heteroconchia</taxon>
        <taxon>Euheterodonta</taxon>
        <taxon>Imparidentia</taxon>
        <taxon>Neoheterodontei</taxon>
        <taxon>Myida</taxon>
        <taxon>Dreissenoidea</taxon>
        <taxon>Dreissenidae</taxon>
        <taxon>Dreissena</taxon>
    </lineage>
</organism>
<dbReference type="EMBL" id="JAIWYP010000005">
    <property type="protein sequence ID" value="KAH3827359.1"/>
    <property type="molecule type" value="Genomic_DNA"/>
</dbReference>
<feature type="chain" id="PRO_5038560221" evidence="1">
    <location>
        <begin position="21"/>
        <end position="109"/>
    </location>
</feature>
<feature type="signal peptide" evidence="1">
    <location>
        <begin position="1"/>
        <end position="20"/>
    </location>
</feature>
<dbReference type="Proteomes" id="UP000828390">
    <property type="component" value="Unassembled WGS sequence"/>
</dbReference>
<name>A0A9D4JY50_DREPO</name>
<keyword evidence="1" id="KW-0732">Signal</keyword>
<sequence length="109" mass="12107">MNKAVVFFFVVGLMVSVAQGACHLAGWDHPTHSKLSASPLQVPDDCSSETLRNFATDCGLQEHYKGNHFIVSNANSPFGVVSMIPEHIKDYGTCERIVQELNERCTYDF</sequence>
<keyword evidence="3" id="KW-1185">Reference proteome</keyword>
<evidence type="ECO:0000313" key="2">
    <source>
        <dbReference type="EMBL" id="KAH3827359.1"/>
    </source>
</evidence>
<protein>
    <submittedName>
        <fullName evidence="2">Uncharacterized protein</fullName>
    </submittedName>
</protein>
<accession>A0A9D4JY50</accession>
<reference evidence="2" key="1">
    <citation type="journal article" date="2019" name="bioRxiv">
        <title>The Genome of the Zebra Mussel, Dreissena polymorpha: A Resource for Invasive Species Research.</title>
        <authorList>
            <person name="McCartney M.A."/>
            <person name="Auch B."/>
            <person name="Kono T."/>
            <person name="Mallez S."/>
            <person name="Zhang Y."/>
            <person name="Obille A."/>
            <person name="Becker A."/>
            <person name="Abrahante J.E."/>
            <person name="Garbe J."/>
            <person name="Badalamenti J.P."/>
            <person name="Herman A."/>
            <person name="Mangelson H."/>
            <person name="Liachko I."/>
            <person name="Sullivan S."/>
            <person name="Sone E.D."/>
            <person name="Koren S."/>
            <person name="Silverstein K.A.T."/>
            <person name="Beckman K.B."/>
            <person name="Gohl D.M."/>
        </authorList>
    </citation>
    <scope>NUCLEOTIDE SEQUENCE</scope>
    <source>
        <strain evidence="2">Duluth1</strain>
        <tissue evidence="2">Whole animal</tissue>
    </source>
</reference>
<proteinExistence type="predicted"/>
<reference evidence="2" key="2">
    <citation type="submission" date="2020-11" db="EMBL/GenBank/DDBJ databases">
        <authorList>
            <person name="McCartney M.A."/>
            <person name="Auch B."/>
            <person name="Kono T."/>
            <person name="Mallez S."/>
            <person name="Becker A."/>
            <person name="Gohl D.M."/>
            <person name="Silverstein K.A.T."/>
            <person name="Koren S."/>
            <person name="Bechman K.B."/>
            <person name="Herman A."/>
            <person name="Abrahante J.E."/>
            <person name="Garbe J."/>
        </authorList>
    </citation>
    <scope>NUCLEOTIDE SEQUENCE</scope>
    <source>
        <strain evidence="2">Duluth1</strain>
        <tissue evidence="2">Whole animal</tissue>
    </source>
</reference>